<reference evidence="3" key="1">
    <citation type="journal article" date="2019" name="Int. J. Syst. Evol. Microbiol.">
        <title>The Global Catalogue of Microorganisms (GCM) 10K type strain sequencing project: providing services to taxonomists for standard genome sequencing and annotation.</title>
        <authorList>
            <consortium name="The Broad Institute Genomics Platform"/>
            <consortium name="The Broad Institute Genome Sequencing Center for Infectious Disease"/>
            <person name="Wu L."/>
            <person name="Ma J."/>
        </authorList>
    </citation>
    <scope>NUCLEOTIDE SEQUENCE [LARGE SCALE GENOMIC DNA]</scope>
    <source>
        <strain evidence="3">JCM 17939</strain>
    </source>
</reference>
<evidence type="ECO:0000313" key="3">
    <source>
        <dbReference type="Proteomes" id="UP001501442"/>
    </source>
</evidence>
<dbReference type="EMBL" id="BAABHK010000003">
    <property type="protein sequence ID" value="GAA4624602.1"/>
    <property type="molecule type" value="Genomic_DNA"/>
</dbReference>
<dbReference type="RefSeq" id="WP_345430929.1">
    <property type="nucleotide sequence ID" value="NZ_BAABHK010000003.1"/>
</dbReference>
<keyword evidence="1" id="KW-0732">Signal</keyword>
<dbReference type="Pfam" id="PF15892">
    <property type="entry name" value="BNR_4"/>
    <property type="match status" value="1"/>
</dbReference>
<accession>A0ABP8U8S0</accession>
<sequence length="473" mass="51335">MLRRALAVAACAALAGGLVDAAPAVSATRPGPSARVVRDTLLDPSGIYFVSYDGLVNQNPFQMSGILTYGGYQYVAWYHADRYVKIARRRAPEGAWQTITLPHQLTTDDSHNVISMGISPRDGRIHIAMDTHNTPVFYVKSVAGLANHPATWDASDFGPVQQTLDGLDLGNITYPQFIVTPEKKLQFVYRTGQGSGNGVNRLAEYDGGTWRQVGTWSSATGNYTANGVTSTTRNMYVHGLDYGPDGRLSVAFTWREGNQGVLCAPGGLDNHDIGYVYSDDRGRTWRNSAGQAVGATGTAPVSIDAPGLTVDPIGVDRGLINQEGQAVDSAGDPHVIESYVPAEAKSCVTNYVADRTAYGRDYHLWRDSSGTWHKTQIPVPLNATGRSKIVFDRDDNAYVIMPFGRVVAASRASGWTDWKVLYDAKTLNAFGEVDVDASRLRSQGLLSFMYQQKSTGTTPSAVRVIDFRIGARR</sequence>
<evidence type="ECO:0000256" key="1">
    <source>
        <dbReference type="SAM" id="SignalP"/>
    </source>
</evidence>
<feature type="chain" id="PRO_5046340232" evidence="1">
    <location>
        <begin position="22"/>
        <end position="473"/>
    </location>
</feature>
<keyword evidence="3" id="KW-1185">Reference proteome</keyword>
<proteinExistence type="predicted"/>
<protein>
    <submittedName>
        <fullName evidence="2">BNR repeat-containing protein</fullName>
    </submittedName>
</protein>
<comment type="caution">
    <text evidence="2">The sequence shown here is derived from an EMBL/GenBank/DDBJ whole genome shotgun (WGS) entry which is preliminary data.</text>
</comment>
<evidence type="ECO:0000313" key="2">
    <source>
        <dbReference type="EMBL" id="GAA4624602.1"/>
    </source>
</evidence>
<feature type="signal peptide" evidence="1">
    <location>
        <begin position="1"/>
        <end position="21"/>
    </location>
</feature>
<organism evidence="2 3">
    <name type="scientific">Actinoallomurus vinaceus</name>
    <dbReference type="NCBI Taxonomy" id="1080074"/>
    <lineage>
        <taxon>Bacteria</taxon>
        <taxon>Bacillati</taxon>
        <taxon>Actinomycetota</taxon>
        <taxon>Actinomycetes</taxon>
        <taxon>Streptosporangiales</taxon>
        <taxon>Thermomonosporaceae</taxon>
        <taxon>Actinoallomurus</taxon>
    </lineage>
</organism>
<gene>
    <name evidence="2" type="ORF">GCM10023196_025400</name>
</gene>
<dbReference type="Proteomes" id="UP001501442">
    <property type="component" value="Unassembled WGS sequence"/>
</dbReference>
<name>A0ABP8U8S0_9ACTN</name>